<comment type="caution">
    <text evidence="2">The sequence shown here is derived from an EMBL/GenBank/DDBJ whole genome shotgun (WGS) entry which is preliminary data.</text>
</comment>
<evidence type="ECO:0000313" key="2">
    <source>
        <dbReference type="EMBL" id="KEZ76599.1"/>
    </source>
</evidence>
<dbReference type="PANTHER" id="PTHR23339">
    <property type="entry name" value="TYROSINE SPECIFIC PROTEIN PHOSPHATASE AND DUAL SPECIFICITY PROTEIN PHOSPHATASE"/>
    <property type="match status" value="1"/>
</dbReference>
<dbReference type="PROSITE" id="PS00383">
    <property type="entry name" value="TYR_PHOSPHATASE_1"/>
    <property type="match status" value="1"/>
</dbReference>
<dbReference type="STRING" id="1304275.C41B8_14325"/>
<dbReference type="eggNOG" id="COG2453">
    <property type="taxonomic scope" value="Bacteria"/>
</dbReference>
<dbReference type="InterPro" id="IPR000387">
    <property type="entry name" value="Tyr_Pase_dom"/>
</dbReference>
<evidence type="ECO:0000259" key="1">
    <source>
        <dbReference type="PROSITE" id="PS50056"/>
    </source>
</evidence>
<dbReference type="FunFam" id="3.90.190.10:FF:000157">
    <property type="entry name" value="Protein-tyrosine phosphatase"/>
    <property type="match status" value="1"/>
</dbReference>
<dbReference type="PATRIC" id="fig|1304275.5.peg.2929"/>
<dbReference type="Gene3D" id="3.90.190.10">
    <property type="entry name" value="Protein tyrosine phosphatase superfamily"/>
    <property type="match status" value="1"/>
</dbReference>
<accession>A0A084IIR5</accession>
<dbReference type="InterPro" id="IPR050561">
    <property type="entry name" value="PTP"/>
</dbReference>
<protein>
    <submittedName>
        <fullName evidence="2">Dual specificity protein phosphatase</fullName>
    </submittedName>
</protein>
<sequence length="190" mass="20867">MHWRTSITDPLRIDAVDVPGTSAHIGMTLCPGKTYPWGRHGAWHRDLAVDLAVIEHWGAQTLISLIEDHEFETLQVAGLGEAAQARGLTWRHWPIRDRDIPDERFEADWAADIDTIASDLQAGCSLVLHCMGGLGRSGTVAARLLTYFGLPASEAVEHVRAARPGAIETGPQLEYVLSATAIRSVDLRMR</sequence>
<dbReference type="PROSITE" id="PS50056">
    <property type="entry name" value="TYR_PHOSPHATASE_2"/>
    <property type="match status" value="1"/>
</dbReference>
<feature type="domain" description="Tyrosine specific protein phosphatases" evidence="1">
    <location>
        <begin position="107"/>
        <end position="174"/>
    </location>
</feature>
<dbReference type="RefSeq" id="WP_037339627.1">
    <property type="nucleotide sequence ID" value="NZ_APNK01000026.1"/>
</dbReference>
<reference evidence="2 3" key="1">
    <citation type="submission" date="2013-03" db="EMBL/GenBank/DDBJ databases">
        <title>Salinisphaera hydrothermalis C41B8 Genome Sequencing.</title>
        <authorList>
            <person name="Li C."/>
            <person name="Lai Q."/>
            <person name="Shao Z."/>
        </authorList>
    </citation>
    <scope>NUCLEOTIDE SEQUENCE [LARGE SCALE GENOMIC DNA]</scope>
    <source>
        <strain evidence="2 3">C41B8</strain>
    </source>
</reference>
<dbReference type="SMART" id="SM00404">
    <property type="entry name" value="PTPc_motif"/>
    <property type="match status" value="1"/>
</dbReference>
<dbReference type="SUPFAM" id="SSF52799">
    <property type="entry name" value="(Phosphotyrosine protein) phosphatases II"/>
    <property type="match status" value="1"/>
</dbReference>
<proteinExistence type="predicted"/>
<dbReference type="OrthoDB" id="9806482at2"/>
<dbReference type="Pfam" id="PF22785">
    <property type="entry name" value="Tc-R-P"/>
    <property type="match status" value="1"/>
</dbReference>
<gene>
    <name evidence="2" type="ORF">C41B8_14325</name>
</gene>
<keyword evidence="3" id="KW-1185">Reference proteome</keyword>
<organism evidence="2 3">
    <name type="scientific">Salinisphaera hydrothermalis (strain C41B8)</name>
    <dbReference type="NCBI Taxonomy" id="1304275"/>
    <lineage>
        <taxon>Bacteria</taxon>
        <taxon>Pseudomonadati</taxon>
        <taxon>Pseudomonadota</taxon>
        <taxon>Gammaproteobacteria</taxon>
        <taxon>Salinisphaerales</taxon>
        <taxon>Salinisphaeraceae</taxon>
        <taxon>Salinisphaera</taxon>
    </lineage>
</organism>
<evidence type="ECO:0000313" key="3">
    <source>
        <dbReference type="Proteomes" id="UP000028302"/>
    </source>
</evidence>
<dbReference type="EMBL" id="APNK01000026">
    <property type="protein sequence ID" value="KEZ76599.1"/>
    <property type="molecule type" value="Genomic_DNA"/>
</dbReference>
<name>A0A084IIR5_SALHC</name>
<dbReference type="Proteomes" id="UP000028302">
    <property type="component" value="Unassembled WGS sequence"/>
</dbReference>
<dbReference type="InterPro" id="IPR016130">
    <property type="entry name" value="Tyr_Pase_AS"/>
</dbReference>
<dbReference type="InterPro" id="IPR029021">
    <property type="entry name" value="Prot-tyrosine_phosphatase-like"/>
</dbReference>
<dbReference type="InterPro" id="IPR003595">
    <property type="entry name" value="Tyr_Pase_cat"/>
</dbReference>
<dbReference type="AlphaFoldDB" id="A0A084IIR5"/>
<dbReference type="CDD" id="cd14505">
    <property type="entry name" value="CDKN3-like"/>
    <property type="match status" value="1"/>
</dbReference>